<evidence type="ECO:0000313" key="2">
    <source>
        <dbReference type="Proteomes" id="UP000026915"/>
    </source>
</evidence>
<organism evidence="1 2">
    <name type="scientific">Theobroma cacao</name>
    <name type="common">Cacao</name>
    <name type="synonym">Cocoa</name>
    <dbReference type="NCBI Taxonomy" id="3641"/>
    <lineage>
        <taxon>Eukaryota</taxon>
        <taxon>Viridiplantae</taxon>
        <taxon>Streptophyta</taxon>
        <taxon>Embryophyta</taxon>
        <taxon>Tracheophyta</taxon>
        <taxon>Spermatophyta</taxon>
        <taxon>Magnoliopsida</taxon>
        <taxon>eudicotyledons</taxon>
        <taxon>Gunneridae</taxon>
        <taxon>Pentapetalae</taxon>
        <taxon>rosids</taxon>
        <taxon>malvids</taxon>
        <taxon>Malvales</taxon>
        <taxon>Malvaceae</taxon>
        <taxon>Byttnerioideae</taxon>
        <taxon>Theobroma</taxon>
    </lineage>
</organism>
<reference evidence="1 2" key="1">
    <citation type="journal article" date="2013" name="Genome Biol.">
        <title>The genome sequence of the most widely cultivated cacao type and its use to identify candidate genes regulating pod color.</title>
        <authorList>
            <person name="Motamayor J.C."/>
            <person name="Mockaitis K."/>
            <person name="Schmutz J."/>
            <person name="Haiminen N."/>
            <person name="Iii D.L."/>
            <person name="Cornejo O."/>
            <person name="Findley S.D."/>
            <person name="Zheng P."/>
            <person name="Utro F."/>
            <person name="Royaert S."/>
            <person name="Saski C."/>
            <person name="Jenkins J."/>
            <person name="Podicheti R."/>
            <person name="Zhao M."/>
            <person name="Scheffler B.E."/>
            <person name="Stack J.C."/>
            <person name="Feltus F.A."/>
            <person name="Mustiga G.M."/>
            <person name="Amores F."/>
            <person name="Phillips W."/>
            <person name="Marelli J.P."/>
            <person name="May G.D."/>
            <person name="Shapiro H."/>
            <person name="Ma J."/>
            <person name="Bustamante C.D."/>
            <person name="Schnell R.J."/>
            <person name="Main D."/>
            <person name="Gilbert D."/>
            <person name="Parida L."/>
            <person name="Kuhn D.N."/>
        </authorList>
    </citation>
    <scope>NUCLEOTIDE SEQUENCE [LARGE SCALE GENOMIC DNA]</scope>
    <source>
        <strain evidence="2">cv. Matina 1-6</strain>
    </source>
</reference>
<name>A0A061E7Q7_THECC</name>
<protein>
    <submittedName>
        <fullName evidence="1">Uncharacterized protein</fullName>
    </submittedName>
</protein>
<sequence length="88" mass="10078">MHGEGLTLHDAHFTNVGHAYLLLALSQRIMQLDTISLYYYRDFYFWLMAIYAMTLCEETKLVMNCIRSLASKLCSDCLALKTKPPDGP</sequence>
<dbReference type="InParanoid" id="A0A061E7Q7"/>
<gene>
    <name evidence="1" type="ORF">TCM_010273</name>
</gene>
<evidence type="ECO:0000313" key="1">
    <source>
        <dbReference type="EMBL" id="EOY00402.1"/>
    </source>
</evidence>
<dbReference type="Gramene" id="EOY00402">
    <property type="protein sequence ID" value="EOY00402"/>
    <property type="gene ID" value="TCM_010273"/>
</dbReference>
<dbReference type="AlphaFoldDB" id="A0A061E7Q7"/>
<dbReference type="HOGENOM" id="CLU_2473472_0_0_1"/>
<keyword evidence="2" id="KW-1185">Reference proteome</keyword>
<dbReference type="Proteomes" id="UP000026915">
    <property type="component" value="Chromosome 2"/>
</dbReference>
<accession>A0A061E7Q7</accession>
<dbReference type="EMBL" id="CM001880">
    <property type="protein sequence ID" value="EOY00402.1"/>
    <property type="molecule type" value="Genomic_DNA"/>
</dbReference>
<proteinExistence type="predicted"/>